<dbReference type="EMBL" id="KN837270">
    <property type="protein sequence ID" value="KIJ30040.1"/>
    <property type="molecule type" value="Genomic_DNA"/>
</dbReference>
<dbReference type="HOGENOM" id="CLU_2086307_0_0_1"/>
<protein>
    <recommendedName>
        <fullName evidence="3">Retrotransposon gag domain-containing protein</fullName>
    </recommendedName>
</protein>
<dbReference type="AlphaFoldDB" id="A0A0C9UY65"/>
<dbReference type="OrthoDB" id="3203159at2759"/>
<accession>A0A0C9UY65</accession>
<reference evidence="1 2" key="1">
    <citation type="submission" date="2014-06" db="EMBL/GenBank/DDBJ databases">
        <title>Evolutionary Origins and Diversification of the Mycorrhizal Mutualists.</title>
        <authorList>
            <consortium name="DOE Joint Genome Institute"/>
            <consortium name="Mycorrhizal Genomics Consortium"/>
            <person name="Kohler A."/>
            <person name="Kuo A."/>
            <person name="Nagy L.G."/>
            <person name="Floudas D."/>
            <person name="Copeland A."/>
            <person name="Barry K.W."/>
            <person name="Cichocki N."/>
            <person name="Veneault-Fourrey C."/>
            <person name="LaButti K."/>
            <person name="Lindquist E.A."/>
            <person name="Lipzen A."/>
            <person name="Lundell T."/>
            <person name="Morin E."/>
            <person name="Murat C."/>
            <person name="Riley R."/>
            <person name="Ohm R."/>
            <person name="Sun H."/>
            <person name="Tunlid A."/>
            <person name="Henrissat B."/>
            <person name="Grigoriev I.V."/>
            <person name="Hibbett D.S."/>
            <person name="Martin F."/>
        </authorList>
    </citation>
    <scope>NUCLEOTIDE SEQUENCE [LARGE SCALE GENOMIC DNA]</scope>
    <source>
        <strain evidence="1 2">SS14</strain>
    </source>
</reference>
<gene>
    <name evidence="1" type="ORF">M422DRAFT_53926</name>
</gene>
<dbReference type="Proteomes" id="UP000054279">
    <property type="component" value="Unassembled WGS sequence"/>
</dbReference>
<evidence type="ECO:0000313" key="1">
    <source>
        <dbReference type="EMBL" id="KIJ30040.1"/>
    </source>
</evidence>
<evidence type="ECO:0000313" key="2">
    <source>
        <dbReference type="Proteomes" id="UP000054279"/>
    </source>
</evidence>
<organism evidence="1 2">
    <name type="scientific">Sphaerobolus stellatus (strain SS14)</name>
    <dbReference type="NCBI Taxonomy" id="990650"/>
    <lineage>
        <taxon>Eukaryota</taxon>
        <taxon>Fungi</taxon>
        <taxon>Dikarya</taxon>
        <taxon>Basidiomycota</taxon>
        <taxon>Agaricomycotina</taxon>
        <taxon>Agaricomycetes</taxon>
        <taxon>Phallomycetidae</taxon>
        <taxon>Geastrales</taxon>
        <taxon>Sphaerobolaceae</taxon>
        <taxon>Sphaerobolus</taxon>
    </lineage>
</organism>
<evidence type="ECO:0008006" key="3">
    <source>
        <dbReference type="Google" id="ProtNLM"/>
    </source>
</evidence>
<sequence length="117" mass="13799">MVFKQLGEIVPLRLRTGAERWFFSLPHSHREQISESWKTLRNVIGTYYMNRTWLNKQKSRSLNASFRESGHQHETPSDYYIRKSELMRLVGKPTDSEIILEVMAGAPEFWTTILDPE</sequence>
<keyword evidence="2" id="KW-1185">Reference proteome</keyword>
<name>A0A0C9UY65_SPHS4</name>
<proteinExistence type="predicted"/>